<dbReference type="Proteomes" id="UP001589844">
    <property type="component" value="Unassembled WGS sequence"/>
</dbReference>
<reference evidence="3 4" key="1">
    <citation type="submission" date="2024-09" db="EMBL/GenBank/DDBJ databases">
        <authorList>
            <person name="Sun Q."/>
            <person name="Mori K."/>
        </authorList>
    </citation>
    <scope>NUCLEOTIDE SEQUENCE [LARGE SCALE GENOMIC DNA]</scope>
    <source>
        <strain evidence="3 4">CCM 8677</strain>
    </source>
</reference>
<dbReference type="PROSITE" id="PS51257">
    <property type="entry name" value="PROKAR_LIPOPROTEIN"/>
    <property type="match status" value="1"/>
</dbReference>
<dbReference type="RefSeq" id="WP_390211219.1">
    <property type="nucleotide sequence ID" value="NZ_JBHLXJ010000007.1"/>
</dbReference>
<organism evidence="3 4">
    <name type="scientific">Undibacterium danionis</name>
    <dbReference type="NCBI Taxonomy" id="1812100"/>
    <lineage>
        <taxon>Bacteria</taxon>
        <taxon>Pseudomonadati</taxon>
        <taxon>Pseudomonadota</taxon>
        <taxon>Betaproteobacteria</taxon>
        <taxon>Burkholderiales</taxon>
        <taxon>Oxalobacteraceae</taxon>
        <taxon>Undibacterium</taxon>
    </lineage>
</organism>
<proteinExistence type="predicted"/>
<evidence type="ECO:0000313" key="4">
    <source>
        <dbReference type="Proteomes" id="UP001589844"/>
    </source>
</evidence>
<sequence>MASSSKSKSSLLTGCLLLSSFLSACTSTGTSGKTAVMHKDEFGMADMFTYSFPSSDKEGCEASRRALLSQGYIISDANDNNVKGRRKFQSDDETHVEIEFNVVCAPNSKGSNSTTIFTNAVRDRYALKKNSSSASLGVGGIGSISLPFGASNDSMVKVASETIADAKLYGRFFDLVERYLDDVKKTDEVETVSPTTAAPSQSAQKKQQAEQVH</sequence>
<feature type="chain" id="PRO_5047263103" evidence="2">
    <location>
        <begin position="25"/>
        <end position="213"/>
    </location>
</feature>
<gene>
    <name evidence="3" type="ORF">ACFFJH_07005</name>
</gene>
<evidence type="ECO:0000313" key="3">
    <source>
        <dbReference type="EMBL" id="MFC0349550.1"/>
    </source>
</evidence>
<evidence type="ECO:0000256" key="2">
    <source>
        <dbReference type="SAM" id="SignalP"/>
    </source>
</evidence>
<dbReference type="EMBL" id="JBHLXJ010000007">
    <property type="protein sequence ID" value="MFC0349550.1"/>
    <property type="molecule type" value="Genomic_DNA"/>
</dbReference>
<accession>A0ABV6ICK2</accession>
<dbReference type="InterPro" id="IPR018718">
    <property type="entry name" value="DUF2242"/>
</dbReference>
<feature type="region of interest" description="Disordered" evidence="1">
    <location>
        <begin position="187"/>
        <end position="213"/>
    </location>
</feature>
<name>A0ABV6ICK2_9BURK</name>
<feature type="compositionally biased region" description="Low complexity" evidence="1">
    <location>
        <begin position="197"/>
        <end position="206"/>
    </location>
</feature>
<dbReference type="Pfam" id="PF10001">
    <property type="entry name" value="DUF2242"/>
    <property type="match status" value="1"/>
</dbReference>
<comment type="caution">
    <text evidence="3">The sequence shown here is derived from an EMBL/GenBank/DDBJ whole genome shotgun (WGS) entry which is preliminary data.</text>
</comment>
<keyword evidence="2" id="KW-0732">Signal</keyword>
<feature type="signal peptide" evidence="2">
    <location>
        <begin position="1"/>
        <end position="24"/>
    </location>
</feature>
<evidence type="ECO:0000256" key="1">
    <source>
        <dbReference type="SAM" id="MobiDB-lite"/>
    </source>
</evidence>
<protein>
    <submittedName>
        <fullName evidence="3">DUF2242 domain-containing protein</fullName>
    </submittedName>
</protein>
<keyword evidence="4" id="KW-1185">Reference proteome</keyword>